<feature type="transmembrane region" description="Helical" evidence="1">
    <location>
        <begin position="21"/>
        <end position="43"/>
    </location>
</feature>
<accession>B3SZS7</accession>
<dbReference type="AlphaFoldDB" id="B3SZS7"/>
<keyword evidence="1" id="KW-1133">Transmembrane helix</keyword>
<keyword evidence="1" id="KW-0812">Transmembrane</keyword>
<gene>
    <name evidence="2" type="ORF">ALOHA_HF400048F7ctg1g2</name>
</gene>
<name>B3SZS7_9ZZZZ</name>
<proteinExistence type="predicted"/>
<sequence>MKLSHIFTQPNSGHMFARCKNIISASPVFVGLLLAISSISNIIEHIARSYLADF</sequence>
<organism evidence="2">
    <name type="scientific">uncultured marine microorganism HF4000_48F7</name>
    <dbReference type="NCBI Taxonomy" id="455500"/>
    <lineage>
        <taxon>unclassified sequences</taxon>
        <taxon>environmental samples</taxon>
    </lineage>
</organism>
<protein>
    <submittedName>
        <fullName evidence="2">Uncharacterized protein</fullName>
    </submittedName>
</protein>
<evidence type="ECO:0000313" key="2">
    <source>
        <dbReference type="EMBL" id="ABZ05835.1"/>
    </source>
</evidence>
<reference evidence="2" key="1">
    <citation type="journal article" date="2008" name="ISME J.">
        <title>Genomic patterns of recombination, clonal divergence and environment in marine microbial populations.</title>
        <authorList>
            <person name="Konstantinidis K.T."/>
            <person name="Delong E.F."/>
        </authorList>
    </citation>
    <scope>NUCLEOTIDE SEQUENCE</scope>
</reference>
<keyword evidence="1" id="KW-0472">Membrane</keyword>
<dbReference type="EMBL" id="EU016559">
    <property type="protein sequence ID" value="ABZ05835.1"/>
    <property type="molecule type" value="Genomic_DNA"/>
</dbReference>
<evidence type="ECO:0000256" key="1">
    <source>
        <dbReference type="SAM" id="Phobius"/>
    </source>
</evidence>